<keyword evidence="3" id="KW-1185">Reference proteome</keyword>
<feature type="transmembrane region" description="Helical" evidence="1">
    <location>
        <begin position="132"/>
        <end position="152"/>
    </location>
</feature>
<feature type="transmembrane region" description="Helical" evidence="1">
    <location>
        <begin position="207"/>
        <end position="227"/>
    </location>
</feature>
<evidence type="ECO:0008006" key="4">
    <source>
        <dbReference type="Google" id="ProtNLM"/>
    </source>
</evidence>
<dbReference type="OrthoDB" id="9783161at2"/>
<dbReference type="AlphaFoldDB" id="A0A0P1NU56"/>
<gene>
    <name evidence="2" type="ORF">JGI23_01271</name>
</gene>
<feature type="transmembrane region" description="Helical" evidence="1">
    <location>
        <begin position="12"/>
        <end position="30"/>
    </location>
</feature>
<feature type="transmembrane region" description="Helical" evidence="1">
    <location>
        <begin position="274"/>
        <end position="296"/>
    </location>
</feature>
<feature type="transmembrane region" description="Helical" evidence="1">
    <location>
        <begin position="76"/>
        <end position="100"/>
    </location>
</feature>
<evidence type="ECO:0000313" key="3">
    <source>
        <dbReference type="Proteomes" id="UP000199197"/>
    </source>
</evidence>
<keyword evidence="1" id="KW-0472">Membrane</keyword>
<protein>
    <recommendedName>
        <fullName evidence="4">1,4-dihydroxy-2-naphthoate octaprenyltransferase</fullName>
    </recommendedName>
</protein>
<dbReference type="RefSeq" id="WP_092350062.1">
    <property type="nucleotide sequence ID" value="NZ_CZVW01000013.1"/>
</dbReference>
<feature type="transmembrane region" description="Helical" evidence="1">
    <location>
        <begin position="42"/>
        <end position="64"/>
    </location>
</feature>
<feature type="transmembrane region" description="Helical" evidence="1">
    <location>
        <begin position="106"/>
        <end position="125"/>
    </location>
</feature>
<feature type="transmembrane region" description="Helical" evidence="1">
    <location>
        <begin position="233"/>
        <end position="253"/>
    </location>
</feature>
<organism evidence="2 3">
    <name type="scientific">Candidatus Chryseopegocella kryptomonas</name>
    <dbReference type="NCBI Taxonomy" id="1633643"/>
    <lineage>
        <taxon>Bacteria</taxon>
        <taxon>Pseudomonadati</taxon>
        <taxon>Candidatus Kryptoniota</taxon>
        <taxon>Candidatus Chryseopegocella</taxon>
    </lineage>
</organism>
<feature type="transmembrane region" description="Helical" evidence="1">
    <location>
        <begin position="164"/>
        <end position="186"/>
    </location>
</feature>
<dbReference type="EMBL" id="CZVW01000013">
    <property type="protein sequence ID" value="CUT02542.1"/>
    <property type="molecule type" value="Genomic_DNA"/>
</dbReference>
<sequence>MNSLINDLKSTFFHLRFSVSFAFLPIFLWAYALSEADITKNFWYGILILHLLVYPASNGIYAYFDKRKGIISGIRGIKPASIFTLVVSLIFLVVGIYLSFKVNTSYFYAVLIFVLLSFLFSFPSTGIKIRPLYGILIVSISYGVVGFIAGWVCGSDLGKLKDWFYIAGVLASAGFVAGFYTLSLVYRVSEDSEKMGDLFVEKLGSAAVFRFAEIMLPISGLLATIVVAGKFTLYELIGVILYFLIWFLVIDRFRVNFYLQKEWQNYKTIMNFNLTNSVILSIYLFLRILAFHYLLID</sequence>
<accession>A0A0P1NU56</accession>
<dbReference type="Proteomes" id="UP000199197">
    <property type="component" value="Unassembled WGS sequence"/>
</dbReference>
<evidence type="ECO:0000256" key="1">
    <source>
        <dbReference type="SAM" id="Phobius"/>
    </source>
</evidence>
<proteinExistence type="predicted"/>
<reference evidence="3" key="1">
    <citation type="submission" date="2015-11" db="EMBL/GenBank/DDBJ databases">
        <authorList>
            <person name="Varghese N."/>
        </authorList>
    </citation>
    <scope>NUCLEOTIDE SEQUENCE [LARGE SCALE GENOMIC DNA]</scope>
    <source>
        <strain evidence="3">JGI-23</strain>
    </source>
</reference>
<evidence type="ECO:0000313" key="2">
    <source>
        <dbReference type="EMBL" id="CUT02542.1"/>
    </source>
</evidence>
<keyword evidence="1" id="KW-1133">Transmembrane helix</keyword>
<keyword evidence="1" id="KW-0812">Transmembrane</keyword>
<name>A0A0P1NU56_9BACT</name>